<dbReference type="AlphaFoldDB" id="A0A941BHM4"/>
<comment type="caution">
    <text evidence="1">The sequence shown here is derived from an EMBL/GenBank/DDBJ whole genome shotgun (WGS) entry which is preliminary data.</text>
</comment>
<evidence type="ECO:0000313" key="1">
    <source>
        <dbReference type="EMBL" id="MBQ0961061.1"/>
    </source>
</evidence>
<dbReference type="Proteomes" id="UP000678374">
    <property type="component" value="Unassembled WGS sequence"/>
</dbReference>
<sequence length="71" mass="7717">MATAPVPRKIAKVTPEALARNPHLRLGDPEVRPTMDAIRERIQSDPAFGRELLRKAGIVDGNGKLTKNFGG</sequence>
<dbReference type="EMBL" id="JAGQDE010000021">
    <property type="protein sequence ID" value="MBQ0961061.1"/>
    <property type="molecule type" value="Genomic_DNA"/>
</dbReference>
<keyword evidence="2" id="KW-1185">Reference proteome</keyword>
<accession>A0A941BHM4</accession>
<protein>
    <submittedName>
        <fullName evidence="1">Uncharacterized protein</fullName>
    </submittedName>
</protein>
<name>A0A941BHM4_9BURK</name>
<reference evidence="1" key="1">
    <citation type="submission" date="2021-04" db="EMBL/GenBank/DDBJ databases">
        <title>The genome sequence of Ideonella sp. 4Y11.</title>
        <authorList>
            <person name="Liu Y."/>
        </authorList>
    </citation>
    <scope>NUCLEOTIDE SEQUENCE</scope>
    <source>
        <strain evidence="1">4Y11</strain>
    </source>
</reference>
<organism evidence="1 2">
    <name type="scientific">Ideonella aquatica</name>
    <dbReference type="NCBI Taxonomy" id="2824119"/>
    <lineage>
        <taxon>Bacteria</taxon>
        <taxon>Pseudomonadati</taxon>
        <taxon>Pseudomonadota</taxon>
        <taxon>Betaproteobacteria</taxon>
        <taxon>Burkholderiales</taxon>
        <taxon>Sphaerotilaceae</taxon>
        <taxon>Ideonella</taxon>
    </lineage>
</organism>
<evidence type="ECO:0000313" key="2">
    <source>
        <dbReference type="Proteomes" id="UP000678374"/>
    </source>
</evidence>
<proteinExistence type="predicted"/>
<dbReference type="RefSeq" id="WP_210803735.1">
    <property type="nucleotide sequence ID" value="NZ_JAGQDE010000021.1"/>
</dbReference>
<gene>
    <name evidence="1" type="ORF">KAK06_19050</name>
</gene>